<evidence type="ECO:0000259" key="1">
    <source>
        <dbReference type="PROSITE" id="PS50943"/>
    </source>
</evidence>
<dbReference type="InterPro" id="IPR010982">
    <property type="entry name" value="Lambda_DNA-bd_dom_sf"/>
</dbReference>
<organism evidence="2 3">
    <name type="scientific">Saccharothrix coeruleofusca</name>
    <dbReference type="NCBI Taxonomy" id="33919"/>
    <lineage>
        <taxon>Bacteria</taxon>
        <taxon>Bacillati</taxon>
        <taxon>Actinomycetota</taxon>
        <taxon>Actinomycetes</taxon>
        <taxon>Pseudonocardiales</taxon>
        <taxon>Pseudonocardiaceae</taxon>
        <taxon>Saccharothrix</taxon>
    </lineage>
</organism>
<dbReference type="SUPFAM" id="SSF47413">
    <property type="entry name" value="lambda repressor-like DNA-binding domains"/>
    <property type="match status" value="1"/>
</dbReference>
<proteinExistence type="predicted"/>
<dbReference type="PANTHER" id="PTHR35010:SF2">
    <property type="entry name" value="BLL4672 PROTEIN"/>
    <property type="match status" value="1"/>
</dbReference>
<dbReference type="AlphaFoldDB" id="A0A918ANW5"/>
<dbReference type="Pfam" id="PF17765">
    <property type="entry name" value="MLTR_LBD"/>
    <property type="match status" value="1"/>
</dbReference>
<dbReference type="Pfam" id="PF13560">
    <property type="entry name" value="HTH_31"/>
    <property type="match status" value="1"/>
</dbReference>
<dbReference type="Gene3D" id="1.10.260.40">
    <property type="entry name" value="lambda repressor-like DNA-binding domains"/>
    <property type="match status" value="1"/>
</dbReference>
<evidence type="ECO:0000313" key="3">
    <source>
        <dbReference type="Proteomes" id="UP000639606"/>
    </source>
</evidence>
<protein>
    <submittedName>
        <fullName evidence="2">Transcriptional regulator</fullName>
    </submittedName>
</protein>
<dbReference type="EMBL" id="BMRG01000008">
    <property type="protein sequence ID" value="GGP64846.1"/>
    <property type="molecule type" value="Genomic_DNA"/>
</dbReference>
<dbReference type="GO" id="GO:0003677">
    <property type="term" value="F:DNA binding"/>
    <property type="evidence" value="ECO:0007669"/>
    <property type="project" value="InterPro"/>
</dbReference>
<evidence type="ECO:0000313" key="2">
    <source>
        <dbReference type="EMBL" id="GGP64846.1"/>
    </source>
</evidence>
<dbReference type="PROSITE" id="PS50943">
    <property type="entry name" value="HTH_CROC1"/>
    <property type="match status" value="1"/>
</dbReference>
<dbReference type="Proteomes" id="UP000639606">
    <property type="component" value="Unassembled WGS sequence"/>
</dbReference>
<reference evidence="2" key="2">
    <citation type="submission" date="2020-09" db="EMBL/GenBank/DDBJ databases">
        <authorList>
            <person name="Sun Q."/>
            <person name="Ohkuma M."/>
        </authorList>
    </citation>
    <scope>NUCLEOTIDE SEQUENCE</scope>
    <source>
        <strain evidence="2">JCM 3313</strain>
    </source>
</reference>
<comment type="caution">
    <text evidence="2">The sequence shown here is derived from an EMBL/GenBank/DDBJ whole genome shotgun (WGS) entry which is preliminary data.</text>
</comment>
<reference evidence="2" key="1">
    <citation type="journal article" date="2014" name="Int. J. Syst. Evol. Microbiol.">
        <title>Complete genome sequence of Corynebacterium casei LMG S-19264T (=DSM 44701T), isolated from a smear-ripened cheese.</title>
        <authorList>
            <consortium name="US DOE Joint Genome Institute (JGI-PGF)"/>
            <person name="Walter F."/>
            <person name="Albersmeier A."/>
            <person name="Kalinowski J."/>
            <person name="Ruckert C."/>
        </authorList>
    </citation>
    <scope>NUCLEOTIDE SEQUENCE</scope>
    <source>
        <strain evidence="2">JCM 3313</strain>
    </source>
</reference>
<dbReference type="Gene3D" id="3.30.450.180">
    <property type="match status" value="1"/>
</dbReference>
<gene>
    <name evidence="2" type="ORF">GCM10010185_41860</name>
</gene>
<dbReference type="InterPro" id="IPR001387">
    <property type="entry name" value="Cro/C1-type_HTH"/>
</dbReference>
<name>A0A918ANW5_9PSEU</name>
<feature type="domain" description="HTH cro/C1-type" evidence="1">
    <location>
        <begin position="37"/>
        <end position="84"/>
    </location>
</feature>
<dbReference type="RefSeq" id="WP_189224985.1">
    <property type="nucleotide sequence ID" value="NZ_BMRG01000008.1"/>
</dbReference>
<dbReference type="InterPro" id="IPR041413">
    <property type="entry name" value="MLTR_LBD"/>
</dbReference>
<dbReference type="CDD" id="cd00093">
    <property type="entry name" value="HTH_XRE"/>
    <property type="match status" value="1"/>
</dbReference>
<keyword evidence="3" id="KW-1185">Reference proteome</keyword>
<accession>A0A918ANW5</accession>
<dbReference type="PANTHER" id="PTHR35010">
    <property type="entry name" value="BLL4672 PROTEIN-RELATED"/>
    <property type="match status" value="1"/>
</dbReference>
<dbReference type="SMART" id="SM00530">
    <property type="entry name" value="HTH_XRE"/>
    <property type="match status" value="1"/>
</dbReference>
<sequence length="277" mass="30904">MAPSSENSLGAFLRSRRERVDPAAVGLSSATRRRTPGLRREEVARRADVSVEWYTRLEQGRGGTPSARVLRSVADALLLSRAEREHLFLLVQGRRVDAPRGPAAAVVDPRFRRALDGFPHAPAYLKTAAWDVVAWNRAARLVLSDYEAMEPGERNVLKILFLDPASRKLLRHWEREAGLAVSTFRLELARWGTTSEAERLVRELRARSAEFAGMWEANDVGVLGEGVKHLVHPTAGDLSLWYSSFAVDDEPGLGMVLYTPDTERDAERIRRLLGDSA</sequence>